<dbReference type="Gene3D" id="3.40.50.2300">
    <property type="match status" value="1"/>
</dbReference>
<accession>A0A444MER3</accession>
<organism evidence="3 4">
    <name type="scientific">Falsigemmobacter intermedius</name>
    <dbReference type="NCBI Taxonomy" id="1553448"/>
    <lineage>
        <taxon>Bacteria</taxon>
        <taxon>Pseudomonadati</taxon>
        <taxon>Pseudomonadota</taxon>
        <taxon>Alphaproteobacteria</taxon>
        <taxon>Rhodobacterales</taxon>
        <taxon>Paracoccaceae</taxon>
        <taxon>Falsigemmobacter</taxon>
    </lineage>
</organism>
<dbReference type="AlphaFoldDB" id="A0A444MER3"/>
<dbReference type="EMBL" id="SBLC01000004">
    <property type="protein sequence ID" value="RWY43481.1"/>
    <property type="molecule type" value="Genomic_DNA"/>
</dbReference>
<comment type="caution">
    <text evidence="3">The sequence shown here is derived from an EMBL/GenBank/DDBJ whole genome shotgun (WGS) entry which is preliminary data.</text>
</comment>
<dbReference type="RefSeq" id="WP_128486821.1">
    <property type="nucleotide sequence ID" value="NZ_JBHLXB010000050.1"/>
</dbReference>
<dbReference type="InterPro" id="IPR011006">
    <property type="entry name" value="CheY-like_superfamily"/>
</dbReference>
<dbReference type="SMART" id="SM00448">
    <property type="entry name" value="REC"/>
    <property type="match status" value="1"/>
</dbReference>
<dbReference type="PROSITE" id="PS50110">
    <property type="entry name" value="RESPONSE_REGULATORY"/>
    <property type="match status" value="1"/>
</dbReference>
<dbReference type="Pfam" id="PF00072">
    <property type="entry name" value="Response_reg"/>
    <property type="match status" value="1"/>
</dbReference>
<keyword evidence="4" id="KW-1185">Reference proteome</keyword>
<gene>
    <name evidence="3" type="ORF">EP867_03480</name>
</gene>
<dbReference type="GO" id="GO:0000160">
    <property type="term" value="P:phosphorelay signal transduction system"/>
    <property type="evidence" value="ECO:0007669"/>
    <property type="project" value="InterPro"/>
</dbReference>
<sequence>MPVNESLTRPDQLPRPAVGLPLWGLTILLVEDSRFAADGLRLMALRGGARLRRADSLAQARRHLGLYLPDIVLVDPGLPDGEGEALIADLAPAFARTQRPVVLAISGDPGKESACLAAGAAGFLSKPVAGFSEFVAFLRAHRPDPRDGGGDLPAVRLPLPDDLALREDLIFAQRRLAQSGSEQERVYLSGFLEGLARTTADPALAEAAGALATRGSDRARDLSHLIRQRIADLPQPFLRAAI</sequence>
<dbReference type="InterPro" id="IPR001789">
    <property type="entry name" value="Sig_transdc_resp-reg_receiver"/>
</dbReference>
<feature type="domain" description="Response regulatory" evidence="2">
    <location>
        <begin position="26"/>
        <end position="141"/>
    </location>
</feature>
<feature type="modified residue" description="4-aspartylphosphate" evidence="1">
    <location>
        <position position="75"/>
    </location>
</feature>
<dbReference type="SUPFAM" id="SSF52172">
    <property type="entry name" value="CheY-like"/>
    <property type="match status" value="1"/>
</dbReference>
<keyword evidence="1" id="KW-0597">Phosphoprotein</keyword>
<reference evidence="3 4" key="1">
    <citation type="journal article" date="2015" name="Int. J. Syst. Evol. Microbiol.">
        <title>Gemmobacter intermedius sp. nov., isolated from a white stork (Ciconia ciconia).</title>
        <authorList>
            <person name="Kampfer P."/>
            <person name="Jerzak L."/>
            <person name="Wilharm G."/>
            <person name="Golke J."/>
            <person name="Busse H.J."/>
            <person name="Glaeser S.P."/>
        </authorList>
    </citation>
    <scope>NUCLEOTIDE SEQUENCE [LARGE SCALE GENOMIC DNA]</scope>
    <source>
        <strain evidence="3 4">119/4</strain>
    </source>
</reference>
<dbReference type="Proteomes" id="UP000287168">
    <property type="component" value="Unassembled WGS sequence"/>
</dbReference>
<proteinExistence type="predicted"/>
<evidence type="ECO:0000313" key="3">
    <source>
        <dbReference type="EMBL" id="RWY43481.1"/>
    </source>
</evidence>
<protein>
    <submittedName>
        <fullName evidence="3">Response regulator transcription factor</fullName>
    </submittedName>
</protein>
<evidence type="ECO:0000313" key="4">
    <source>
        <dbReference type="Proteomes" id="UP000287168"/>
    </source>
</evidence>
<dbReference type="CDD" id="cd00156">
    <property type="entry name" value="REC"/>
    <property type="match status" value="1"/>
</dbReference>
<evidence type="ECO:0000259" key="2">
    <source>
        <dbReference type="PROSITE" id="PS50110"/>
    </source>
</evidence>
<dbReference type="OrthoDB" id="7831674at2"/>
<evidence type="ECO:0000256" key="1">
    <source>
        <dbReference type="PROSITE-ProRule" id="PRU00169"/>
    </source>
</evidence>
<name>A0A444MER3_9RHOB</name>